<dbReference type="Pfam" id="PF03412">
    <property type="entry name" value="Peptidase_C39"/>
    <property type="match status" value="1"/>
</dbReference>
<dbReference type="InterPro" id="IPR005074">
    <property type="entry name" value="Peptidase_C39"/>
</dbReference>
<keyword evidence="6 7" id="KW-0472">Membrane</keyword>
<dbReference type="InterPro" id="IPR033838">
    <property type="entry name" value="CvaB_peptidase"/>
</dbReference>
<dbReference type="PANTHER" id="PTHR24221:SF606">
    <property type="entry name" value="COLICIN V SECRETION-PROCESSING ATP-BINDING PROTEIN"/>
    <property type="match status" value="1"/>
</dbReference>
<keyword evidence="2 7" id="KW-0812">Transmembrane</keyword>
<dbReference type="SUPFAM" id="SSF52540">
    <property type="entry name" value="P-loop containing nucleoside triphosphate hydrolases"/>
    <property type="match status" value="1"/>
</dbReference>
<dbReference type="InterPro" id="IPR036640">
    <property type="entry name" value="ABC1_TM_sf"/>
</dbReference>
<dbReference type="Proteomes" id="UP000029223">
    <property type="component" value="Unassembled WGS sequence"/>
</dbReference>
<dbReference type="SUPFAM" id="SSF90123">
    <property type="entry name" value="ABC transporter transmembrane region"/>
    <property type="match status" value="1"/>
</dbReference>
<protein>
    <submittedName>
        <fullName evidence="11">Colicin V secretion ABC transporter ATP-binding protein</fullName>
    </submittedName>
</protein>
<dbReference type="PANTHER" id="PTHR24221">
    <property type="entry name" value="ATP-BINDING CASSETTE SUB-FAMILY B"/>
    <property type="match status" value="1"/>
</dbReference>
<evidence type="ECO:0000259" key="10">
    <source>
        <dbReference type="PROSITE" id="PS50990"/>
    </source>
</evidence>
<name>A0ABQ0JPR1_9VIBR</name>
<reference evidence="12" key="1">
    <citation type="submission" date="2014-09" db="EMBL/GenBank/DDBJ databases">
        <title>Vibrio variabilis JCM 19239. (C206) whole genome shotgun sequence.</title>
        <authorList>
            <person name="Sawabe T."/>
            <person name="Meirelles P."/>
            <person name="Nakanishi M."/>
            <person name="Sayaka M."/>
            <person name="Hattori M."/>
            <person name="Ohkuma M."/>
        </authorList>
    </citation>
    <scope>NUCLEOTIDE SEQUENCE [LARGE SCALE GENOMIC DNA]</scope>
    <source>
        <strain evidence="12">JCM 19239</strain>
    </source>
</reference>
<feature type="transmembrane region" description="Helical" evidence="7">
    <location>
        <begin position="288"/>
        <end position="305"/>
    </location>
</feature>
<dbReference type="InterPro" id="IPR003439">
    <property type="entry name" value="ABC_transporter-like_ATP-bd"/>
</dbReference>
<evidence type="ECO:0000256" key="1">
    <source>
        <dbReference type="ARBA" id="ARBA00004651"/>
    </source>
</evidence>
<keyword evidence="5 7" id="KW-1133">Transmembrane helix</keyword>
<dbReference type="CDD" id="cd18567">
    <property type="entry name" value="ABC_6TM_CvaB_RaxB_like"/>
    <property type="match status" value="1"/>
</dbReference>
<dbReference type="Gene3D" id="3.90.70.10">
    <property type="entry name" value="Cysteine proteinases"/>
    <property type="match status" value="1"/>
</dbReference>
<feature type="domain" description="ABC transmembrane type-1" evidence="9">
    <location>
        <begin position="173"/>
        <end position="452"/>
    </location>
</feature>
<feature type="transmembrane region" description="Helical" evidence="7">
    <location>
        <begin position="206"/>
        <end position="226"/>
    </location>
</feature>
<comment type="subcellular location">
    <subcellularLocation>
        <location evidence="1">Cell membrane</location>
        <topology evidence="1">Multi-pass membrane protein</topology>
    </subcellularLocation>
</comment>
<keyword evidence="4 11" id="KW-0067">ATP-binding</keyword>
<accession>A0ABQ0JPR1</accession>
<evidence type="ECO:0000256" key="6">
    <source>
        <dbReference type="ARBA" id="ARBA00023136"/>
    </source>
</evidence>
<dbReference type="GO" id="GO:0005524">
    <property type="term" value="F:ATP binding"/>
    <property type="evidence" value="ECO:0007669"/>
    <property type="project" value="UniProtKB-KW"/>
</dbReference>
<dbReference type="InterPro" id="IPR039421">
    <property type="entry name" value="Type_1_exporter"/>
</dbReference>
<dbReference type="SMART" id="SM00382">
    <property type="entry name" value="AAA"/>
    <property type="match status" value="1"/>
</dbReference>
<evidence type="ECO:0000259" key="9">
    <source>
        <dbReference type="PROSITE" id="PS50929"/>
    </source>
</evidence>
<keyword evidence="3" id="KW-0547">Nucleotide-binding</keyword>
<dbReference type="InterPro" id="IPR017871">
    <property type="entry name" value="ABC_transporter-like_CS"/>
</dbReference>
<feature type="transmembrane region" description="Helical" evidence="7">
    <location>
        <begin position="391"/>
        <end position="413"/>
    </location>
</feature>
<dbReference type="PROSITE" id="PS50929">
    <property type="entry name" value="ABC_TM1F"/>
    <property type="match status" value="1"/>
</dbReference>
<sequence length="714" mass="79516">MHAEGLINWAWCKTLPLIRQTEKAECGIACLAMVADWHGYKTDLRSLRAKCAITQHGMSFARLIECGAQLKLSGRAVRLELHELEQLATPCILHWNLNHFVVLKKVSGKKIEIHDPANGALTMNLDEVNKHFTGIALELTPTHEFEEKVESKAVRLSMLIGKTIGLRGALGRIFVFAFVLEILALTLPIFNQIVIDEVLVGYDKNLLVLVIGAILMVTATQTLIGLAQQWATIKLSVNFNMQWAANVFHHLFRLPVDWFDKRDIGSISAKFSAVDVIQQTLTTSAIQALLDLVLVIGTLSVMLVYSPQLSIIAIAAALGYVALRFAWFGAFKRAEENTWEASTQEESYFIETVRGVLSLRVNGTLPLRESCWKNLNINRRNAQLHEQKLSMVYNTMNVTIISLVSATVLWFGANLVLDGLFTIGMLMAFLSYQGRFSASISSLIDKYFEFKMLSVYNERLADIVLTEKEPDTVPDNIGLSSVTINECDNAIEFDNVYFSYGKDQPPILNGASFNVRNNEIVALVGPSGCGKSTISKLLLGIYSVTKGNIIYFGNKPMTSKSLRSEVGAVLQEDQLFSGSIIENITFFANELDEEWLVECARRAGVHEDIERLNMGYHTLVGEMGSSLSGGQKQRILIARALYKKPKFLVLDEATSSLDIYTESHVCQMFKAINIPILMIAHRPETIASADRVLLLDGGVVQEIPNNFRKETEDV</sequence>
<dbReference type="InterPro" id="IPR027417">
    <property type="entry name" value="P-loop_NTPase"/>
</dbReference>
<feature type="domain" description="Peptidase C39" evidence="10">
    <location>
        <begin position="20"/>
        <end position="139"/>
    </location>
</feature>
<evidence type="ECO:0000256" key="2">
    <source>
        <dbReference type="ARBA" id="ARBA00022692"/>
    </source>
</evidence>
<dbReference type="PROSITE" id="PS00211">
    <property type="entry name" value="ABC_TRANSPORTER_1"/>
    <property type="match status" value="1"/>
</dbReference>
<evidence type="ECO:0000256" key="5">
    <source>
        <dbReference type="ARBA" id="ARBA00022989"/>
    </source>
</evidence>
<evidence type="ECO:0000256" key="3">
    <source>
        <dbReference type="ARBA" id="ARBA00022741"/>
    </source>
</evidence>
<dbReference type="Pfam" id="PF00005">
    <property type="entry name" value="ABC_tran"/>
    <property type="match status" value="1"/>
</dbReference>
<dbReference type="EMBL" id="BBMS01000109">
    <property type="protein sequence ID" value="GAL30750.1"/>
    <property type="molecule type" value="Genomic_DNA"/>
</dbReference>
<dbReference type="PROSITE" id="PS50893">
    <property type="entry name" value="ABC_TRANSPORTER_2"/>
    <property type="match status" value="1"/>
</dbReference>
<proteinExistence type="predicted"/>
<dbReference type="Pfam" id="PF00664">
    <property type="entry name" value="ABC_membrane"/>
    <property type="match status" value="1"/>
</dbReference>
<evidence type="ECO:0000256" key="7">
    <source>
        <dbReference type="SAM" id="Phobius"/>
    </source>
</evidence>
<gene>
    <name evidence="11" type="ORF">JCM19239_6438</name>
</gene>
<dbReference type="InterPro" id="IPR003593">
    <property type="entry name" value="AAA+_ATPase"/>
</dbReference>
<keyword evidence="12" id="KW-1185">Reference proteome</keyword>
<feature type="domain" description="ABC transporter" evidence="8">
    <location>
        <begin position="491"/>
        <end position="713"/>
    </location>
</feature>
<dbReference type="PROSITE" id="PS50990">
    <property type="entry name" value="PEPTIDASE_C39"/>
    <property type="match status" value="1"/>
</dbReference>
<dbReference type="InterPro" id="IPR011527">
    <property type="entry name" value="ABC1_TM_dom"/>
</dbReference>
<evidence type="ECO:0000313" key="11">
    <source>
        <dbReference type="EMBL" id="GAL30750.1"/>
    </source>
</evidence>
<reference evidence="12" key="2">
    <citation type="submission" date="2014-09" db="EMBL/GenBank/DDBJ databases">
        <authorList>
            <consortium name="NBRP consortium"/>
            <person name="Sawabe T."/>
            <person name="Meirelles P."/>
            <person name="Nakanishi M."/>
            <person name="Sayaka M."/>
            <person name="Hattori M."/>
            <person name="Ohkuma M."/>
        </authorList>
    </citation>
    <scope>NUCLEOTIDE SEQUENCE [LARGE SCALE GENOMIC DNA]</scope>
    <source>
        <strain evidence="12">JCM 19239</strain>
    </source>
</reference>
<dbReference type="Gene3D" id="3.40.50.300">
    <property type="entry name" value="P-loop containing nucleotide triphosphate hydrolases"/>
    <property type="match status" value="1"/>
</dbReference>
<feature type="transmembrane region" description="Helical" evidence="7">
    <location>
        <begin position="311"/>
        <end position="331"/>
    </location>
</feature>
<feature type="transmembrane region" description="Helical" evidence="7">
    <location>
        <begin position="173"/>
        <end position="194"/>
    </location>
</feature>
<evidence type="ECO:0000259" key="8">
    <source>
        <dbReference type="PROSITE" id="PS50893"/>
    </source>
</evidence>
<evidence type="ECO:0000256" key="4">
    <source>
        <dbReference type="ARBA" id="ARBA00022840"/>
    </source>
</evidence>
<comment type="caution">
    <text evidence="11">The sequence shown here is derived from an EMBL/GenBank/DDBJ whole genome shotgun (WGS) entry which is preliminary data.</text>
</comment>
<organism evidence="11 12">
    <name type="scientific">Vibrio variabilis</name>
    <dbReference type="NCBI Taxonomy" id="990271"/>
    <lineage>
        <taxon>Bacteria</taxon>
        <taxon>Pseudomonadati</taxon>
        <taxon>Pseudomonadota</taxon>
        <taxon>Gammaproteobacteria</taxon>
        <taxon>Vibrionales</taxon>
        <taxon>Vibrionaceae</taxon>
        <taxon>Vibrio</taxon>
    </lineage>
</organism>
<dbReference type="CDD" id="cd02419">
    <property type="entry name" value="Peptidase_C39C"/>
    <property type="match status" value="1"/>
</dbReference>
<evidence type="ECO:0000313" key="12">
    <source>
        <dbReference type="Proteomes" id="UP000029223"/>
    </source>
</evidence>
<dbReference type="Gene3D" id="1.20.1560.10">
    <property type="entry name" value="ABC transporter type 1, transmembrane domain"/>
    <property type="match status" value="1"/>
</dbReference>